<comment type="caution">
    <text evidence="4">The sequence shown here is derived from an EMBL/GenBank/DDBJ whole genome shotgun (WGS) entry which is preliminary data.</text>
</comment>
<evidence type="ECO:0000256" key="2">
    <source>
        <dbReference type="SAM" id="MobiDB-lite"/>
    </source>
</evidence>
<dbReference type="Gene3D" id="2.60.40.1180">
    <property type="entry name" value="Golgi alpha-mannosidase II"/>
    <property type="match status" value="1"/>
</dbReference>
<dbReference type="InParanoid" id="A0A1Z5T0L7"/>
<feature type="region of interest" description="Disordered" evidence="2">
    <location>
        <begin position="1"/>
        <end position="49"/>
    </location>
</feature>
<dbReference type="AlphaFoldDB" id="A0A1Z5T0L7"/>
<dbReference type="SUPFAM" id="SSF51011">
    <property type="entry name" value="Glycosyl hydrolase domain"/>
    <property type="match status" value="1"/>
</dbReference>
<dbReference type="EMBL" id="MUNK01000165">
    <property type="protein sequence ID" value="OTA28135.1"/>
    <property type="molecule type" value="Genomic_DNA"/>
</dbReference>
<dbReference type="STRING" id="1157616.A0A1Z5T0L7"/>
<dbReference type="SUPFAM" id="SSF51445">
    <property type="entry name" value="(Trans)glycosidases"/>
    <property type="match status" value="1"/>
</dbReference>
<evidence type="ECO:0000313" key="4">
    <source>
        <dbReference type="EMBL" id="OTA28135.1"/>
    </source>
</evidence>
<dbReference type="Proteomes" id="UP000194280">
    <property type="component" value="Unassembled WGS sequence"/>
</dbReference>
<dbReference type="InterPro" id="IPR006047">
    <property type="entry name" value="GH13_cat_dom"/>
</dbReference>
<dbReference type="Gene3D" id="3.20.20.80">
    <property type="entry name" value="Glycosidases"/>
    <property type="match status" value="1"/>
</dbReference>
<keyword evidence="5" id="KW-1185">Reference proteome</keyword>
<comment type="similarity">
    <text evidence="1">Belongs to the glycosyl hydrolase 13 family.</text>
</comment>
<protein>
    <recommendedName>
        <fullName evidence="3">Glycosyl hydrolase family 13 catalytic domain-containing protein</fullName>
    </recommendedName>
</protein>
<evidence type="ECO:0000259" key="3">
    <source>
        <dbReference type="SMART" id="SM00642"/>
    </source>
</evidence>
<reference evidence="4 5" key="1">
    <citation type="submission" date="2017-01" db="EMBL/GenBank/DDBJ databases">
        <title>The recent genome duplication of the halophilic yeast Hortaea werneckii: insights from long-read sequencing.</title>
        <authorList>
            <person name="Sinha S."/>
            <person name="Flibotte S."/>
            <person name="Neira M."/>
            <person name="Lenassi M."/>
            <person name="Gostincar C."/>
            <person name="Stajich J.E."/>
            <person name="Nislow C.E."/>
        </authorList>
    </citation>
    <scope>NUCLEOTIDE SEQUENCE [LARGE SCALE GENOMIC DNA]</scope>
    <source>
        <strain evidence="4 5">EXF-2000</strain>
    </source>
</reference>
<feature type="domain" description="Glycosyl hydrolase family 13 catalytic" evidence="3">
    <location>
        <begin position="52"/>
        <end position="510"/>
    </location>
</feature>
<dbReference type="GO" id="GO:0005975">
    <property type="term" value="P:carbohydrate metabolic process"/>
    <property type="evidence" value="ECO:0007669"/>
    <property type="project" value="InterPro"/>
</dbReference>
<dbReference type="OrthoDB" id="550577at2759"/>
<proteinExistence type="inferred from homology"/>
<dbReference type="Gene3D" id="2.40.30.140">
    <property type="match status" value="1"/>
</dbReference>
<feature type="compositionally biased region" description="Basic and acidic residues" evidence="2">
    <location>
        <begin position="9"/>
        <end position="19"/>
    </location>
</feature>
<evidence type="ECO:0000313" key="5">
    <source>
        <dbReference type="Proteomes" id="UP000194280"/>
    </source>
</evidence>
<evidence type="ECO:0000256" key="1">
    <source>
        <dbReference type="ARBA" id="ARBA00008061"/>
    </source>
</evidence>
<gene>
    <name evidence="4" type="ORF">BTJ68_09912</name>
</gene>
<dbReference type="CDD" id="cd11318">
    <property type="entry name" value="AmyAc_bac_fung_AmyA"/>
    <property type="match status" value="1"/>
</dbReference>
<sequence>MSWLSKLQKTADKHLDKHFGSKSSSTQNPPTYHSAAAPPPVPQRPREDGENELLLQTFEWHTPSQPPAPNETHSPNSHYARLTRIVPSLASLGVTGFWLPPGCKANEPSGAGNGYDCYDIWDLGEFDQKFTRSVKWGSREELNDLLQAAKQQGVEIIWDSVLNHKTAGDGTEETWAVEVDGEDRRVETCSPKKIEAWLKYDFPGRASAGMKYSKMRWRAEHFNGTDWDQSRERKAIYKLIDDPASFPKPGQESQQPANSGTNRLARFAGKISGAPQTRPGKGWAEDVDDLHGNFDYLMFSNIDHRHPEVQQELKNWGEWMLNDTGVDGFRLDAVQHFSFNFSREWISHIQQVSQATRGKGAMVIGEVWTGEVWRILKWLDSLGQGAYAYDAPLLYNFSRISEDVRMGSPNADLRTIARDSLVEARPQSAVTIVTNHDTQPGQAVATPIMPELKTVFYAFTLLRQEGVPCVFWGDLYGIRAGPSPCPPACMVPASDGTGMRSLLPDLMLARRLFAYGPQKDYWDAMSCIGFTRQGSPDKAGSGCAVIMSIGEPVDENAKENEQWTQKGMEIGRPGELWVDVLGEPGSRAEVQIGDDGWGLFTCKEKSVGVFVRQDAAGVDKFPTGFNVDVYTQ</sequence>
<organism evidence="4 5">
    <name type="scientific">Hortaea werneckii EXF-2000</name>
    <dbReference type="NCBI Taxonomy" id="1157616"/>
    <lineage>
        <taxon>Eukaryota</taxon>
        <taxon>Fungi</taxon>
        <taxon>Dikarya</taxon>
        <taxon>Ascomycota</taxon>
        <taxon>Pezizomycotina</taxon>
        <taxon>Dothideomycetes</taxon>
        <taxon>Dothideomycetidae</taxon>
        <taxon>Mycosphaerellales</taxon>
        <taxon>Teratosphaeriaceae</taxon>
        <taxon>Hortaea</taxon>
    </lineage>
</organism>
<dbReference type="VEuPathDB" id="FungiDB:BTJ68_09912"/>
<accession>A0A1Z5T0L7</accession>
<dbReference type="InterPro" id="IPR017853">
    <property type="entry name" value="GH"/>
</dbReference>
<dbReference type="SMART" id="SM00642">
    <property type="entry name" value="Aamy"/>
    <property type="match status" value="1"/>
</dbReference>
<feature type="compositionally biased region" description="Polar residues" evidence="2">
    <location>
        <begin position="21"/>
        <end position="31"/>
    </location>
</feature>
<name>A0A1Z5T0L7_HORWE</name>
<dbReference type="PANTHER" id="PTHR43447">
    <property type="entry name" value="ALPHA-AMYLASE"/>
    <property type="match status" value="1"/>
</dbReference>
<dbReference type="Pfam" id="PF00128">
    <property type="entry name" value="Alpha-amylase"/>
    <property type="match status" value="1"/>
</dbReference>
<dbReference type="InterPro" id="IPR013780">
    <property type="entry name" value="Glyco_hydro_b"/>
</dbReference>